<keyword evidence="3" id="KW-1185">Reference proteome</keyword>
<dbReference type="EMBL" id="JACGWL010000010">
    <property type="protein sequence ID" value="KAK4393007.1"/>
    <property type="molecule type" value="Genomic_DNA"/>
</dbReference>
<dbReference type="PANTHER" id="PTHR47162:SF10">
    <property type="entry name" value="METHYL-CPG-BINDING DOMAIN-CONTAINING PROTEIN 9 ISOFORM X1"/>
    <property type="match status" value="1"/>
</dbReference>
<accession>A0AAE1WGQ1</accession>
<dbReference type="Proteomes" id="UP001289374">
    <property type="component" value="Unassembled WGS sequence"/>
</dbReference>
<evidence type="ECO:0000313" key="2">
    <source>
        <dbReference type="EMBL" id="KAK4393007.1"/>
    </source>
</evidence>
<comment type="caution">
    <text evidence="2">The sequence shown here is derived from an EMBL/GenBank/DDBJ whole genome shotgun (WGS) entry which is preliminary data.</text>
</comment>
<gene>
    <name evidence="2" type="ORF">Sango_1771500</name>
</gene>
<reference evidence="2" key="2">
    <citation type="journal article" date="2024" name="Plant">
        <title>Genomic evolution and insights into agronomic trait innovations of Sesamum species.</title>
        <authorList>
            <person name="Miao H."/>
            <person name="Wang L."/>
            <person name="Qu L."/>
            <person name="Liu H."/>
            <person name="Sun Y."/>
            <person name="Le M."/>
            <person name="Wang Q."/>
            <person name="Wei S."/>
            <person name="Zheng Y."/>
            <person name="Lin W."/>
            <person name="Duan Y."/>
            <person name="Cao H."/>
            <person name="Xiong S."/>
            <person name="Wang X."/>
            <person name="Wei L."/>
            <person name="Li C."/>
            <person name="Ma Q."/>
            <person name="Ju M."/>
            <person name="Zhao R."/>
            <person name="Li G."/>
            <person name="Mu C."/>
            <person name="Tian Q."/>
            <person name="Mei H."/>
            <person name="Zhang T."/>
            <person name="Gao T."/>
            <person name="Zhang H."/>
        </authorList>
    </citation>
    <scope>NUCLEOTIDE SEQUENCE</scope>
    <source>
        <strain evidence="2">K16</strain>
    </source>
</reference>
<organism evidence="2 3">
    <name type="scientific">Sesamum angolense</name>
    <dbReference type="NCBI Taxonomy" id="2727404"/>
    <lineage>
        <taxon>Eukaryota</taxon>
        <taxon>Viridiplantae</taxon>
        <taxon>Streptophyta</taxon>
        <taxon>Embryophyta</taxon>
        <taxon>Tracheophyta</taxon>
        <taxon>Spermatophyta</taxon>
        <taxon>Magnoliopsida</taxon>
        <taxon>eudicotyledons</taxon>
        <taxon>Gunneridae</taxon>
        <taxon>Pentapetalae</taxon>
        <taxon>asterids</taxon>
        <taxon>lamiids</taxon>
        <taxon>Lamiales</taxon>
        <taxon>Pedaliaceae</taxon>
        <taxon>Sesamum</taxon>
    </lineage>
</organism>
<dbReference type="AlphaFoldDB" id="A0AAE1WGQ1"/>
<name>A0AAE1WGQ1_9LAMI</name>
<evidence type="ECO:0000256" key="1">
    <source>
        <dbReference type="SAM" id="MobiDB-lite"/>
    </source>
</evidence>
<protein>
    <submittedName>
        <fullName evidence="2">Methyl-CpG-binding domain-containing protein 9</fullName>
    </submittedName>
</protein>
<evidence type="ECO:0000313" key="3">
    <source>
        <dbReference type="Proteomes" id="UP001289374"/>
    </source>
</evidence>
<dbReference type="PANTHER" id="PTHR47162">
    <property type="entry name" value="OS02G0192300 PROTEIN"/>
    <property type="match status" value="1"/>
</dbReference>
<feature type="non-terminal residue" evidence="2">
    <location>
        <position position="195"/>
    </location>
</feature>
<reference evidence="2" key="1">
    <citation type="submission" date="2020-06" db="EMBL/GenBank/DDBJ databases">
        <authorList>
            <person name="Li T."/>
            <person name="Hu X."/>
            <person name="Zhang T."/>
            <person name="Song X."/>
            <person name="Zhang H."/>
            <person name="Dai N."/>
            <person name="Sheng W."/>
            <person name="Hou X."/>
            <person name="Wei L."/>
        </authorList>
    </citation>
    <scope>NUCLEOTIDE SEQUENCE</scope>
    <source>
        <strain evidence="2">K16</strain>
        <tissue evidence="2">Leaf</tissue>
    </source>
</reference>
<proteinExistence type="predicted"/>
<feature type="region of interest" description="Disordered" evidence="1">
    <location>
        <begin position="169"/>
        <end position="195"/>
    </location>
</feature>
<sequence>KKMTTCSTEGAIAPNTLSGSEIEVEAQILGNPGGLQHVHKVTDNVTQKLEIEKLCEAPQSSIRPLIGRATGILTQLKIDLLDMEAAVPKIAFRSSKGCIERRQVWRSFVKCASNIYEVGVYSLFMEEILVISAAAKISTISALALRIYSLDAAINYDETSTSNKIELLREADKRKRQQNPRPVGRPSKKQKETQK</sequence>